<protein>
    <submittedName>
        <fullName evidence="2">Uncharacterized protein</fullName>
    </submittedName>
</protein>
<reference evidence="2 3" key="1">
    <citation type="submission" date="2019-03" db="EMBL/GenBank/DDBJ databases">
        <title>Genomic Encyclopedia of Type Strains, Phase III (KMG-III): the genomes of soil and plant-associated and newly described type strains.</title>
        <authorList>
            <person name="Whitman W."/>
        </authorList>
    </citation>
    <scope>NUCLEOTIDE SEQUENCE [LARGE SCALE GENOMIC DNA]</scope>
    <source>
        <strain evidence="2 3">VKM Ac-2575</strain>
    </source>
</reference>
<sequence length="211" mass="22956">MTQYRLLMRREVLQQLAALSIAAKTQPGGLREREFRALKAGLRAIANGEEEGFDGKRLGYSPDHHDLRDCAEIKLPVVNETRSNRELGPSHRLLYREFEPEDGGPPYREVISFSHRGGDRPFKEAAARLGRGLGVRLPSLDGVSGLRPRFGSRGPGGTAPVRLPLPPDMRTALAASSGLAPARGAVNAPRHDTSPRAPTGRNSPLGPEPHR</sequence>
<feature type="region of interest" description="Disordered" evidence="1">
    <location>
        <begin position="146"/>
        <end position="211"/>
    </location>
</feature>
<evidence type="ECO:0000313" key="3">
    <source>
        <dbReference type="Proteomes" id="UP000295151"/>
    </source>
</evidence>
<dbReference type="Proteomes" id="UP000295151">
    <property type="component" value="Unassembled WGS sequence"/>
</dbReference>
<dbReference type="AlphaFoldDB" id="A0A4R7SWE2"/>
<dbReference type="EMBL" id="SOCE01000002">
    <property type="protein sequence ID" value="TDU83169.1"/>
    <property type="molecule type" value="Genomic_DNA"/>
</dbReference>
<evidence type="ECO:0000256" key="1">
    <source>
        <dbReference type="SAM" id="MobiDB-lite"/>
    </source>
</evidence>
<evidence type="ECO:0000313" key="2">
    <source>
        <dbReference type="EMBL" id="TDU83169.1"/>
    </source>
</evidence>
<keyword evidence="3" id="KW-1185">Reference proteome</keyword>
<comment type="caution">
    <text evidence="2">The sequence shown here is derived from an EMBL/GenBank/DDBJ whole genome shotgun (WGS) entry which is preliminary data.</text>
</comment>
<organism evidence="2 3">
    <name type="scientific">Kribbella voronezhensis</name>
    <dbReference type="NCBI Taxonomy" id="2512212"/>
    <lineage>
        <taxon>Bacteria</taxon>
        <taxon>Bacillati</taxon>
        <taxon>Actinomycetota</taxon>
        <taxon>Actinomycetes</taxon>
        <taxon>Propionibacteriales</taxon>
        <taxon>Kribbellaceae</taxon>
        <taxon>Kribbella</taxon>
    </lineage>
</organism>
<name>A0A4R7SWE2_9ACTN</name>
<gene>
    <name evidence="2" type="ORF">EV138_5630</name>
</gene>
<proteinExistence type="predicted"/>
<accession>A0A4R7SWE2</accession>